<evidence type="ECO:0000256" key="1">
    <source>
        <dbReference type="SAM" id="MobiDB-lite"/>
    </source>
</evidence>
<reference evidence="2" key="1">
    <citation type="submission" date="2021-03" db="EMBL/GenBank/DDBJ databases">
        <authorList>
            <person name="Tagirdzhanova G."/>
        </authorList>
    </citation>
    <scope>NUCLEOTIDE SEQUENCE</scope>
</reference>
<dbReference type="EMBL" id="CAJPDS010000156">
    <property type="protein sequence ID" value="CAF9940573.1"/>
    <property type="molecule type" value="Genomic_DNA"/>
</dbReference>
<proteinExistence type="predicted"/>
<comment type="caution">
    <text evidence="2">The sequence shown here is derived from an EMBL/GenBank/DDBJ whole genome shotgun (WGS) entry which is preliminary data.</text>
</comment>
<evidence type="ECO:0000313" key="3">
    <source>
        <dbReference type="Proteomes" id="UP000664521"/>
    </source>
</evidence>
<evidence type="ECO:0000313" key="2">
    <source>
        <dbReference type="EMBL" id="CAF9940573.1"/>
    </source>
</evidence>
<gene>
    <name evidence="2" type="ORF">HETSPECPRED_002450</name>
</gene>
<sequence>MAQVRGFVVDNIDFPKKFIRQALIRGGFSIQEVEFDKCRGTSHVIIWLQSKRKYNIAKDCFLAYQVEKHTKLYVKQAPKDATPAPKRHLDENEHPKLYRLGESLRTLIRDNDALKARQAAAAPPSEAGLSLSANTIPPTGDLEQQPIIPEEADATVVVQVQRSPRMMEPDQGRKRFRGMGKHEPEEIEEIEDSQEGDGSPHKRQRA</sequence>
<name>A0A8H3J4J7_9LECA</name>
<keyword evidence="3" id="KW-1185">Reference proteome</keyword>
<dbReference type="Proteomes" id="UP000664521">
    <property type="component" value="Unassembled WGS sequence"/>
</dbReference>
<protein>
    <submittedName>
        <fullName evidence="2">Uncharacterized protein</fullName>
    </submittedName>
</protein>
<dbReference type="AlphaFoldDB" id="A0A8H3J4J7"/>
<accession>A0A8H3J4J7</accession>
<organism evidence="2 3">
    <name type="scientific">Heterodermia speciosa</name>
    <dbReference type="NCBI Taxonomy" id="116794"/>
    <lineage>
        <taxon>Eukaryota</taxon>
        <taxon>Fungi</taxon>
        <taxon>Dikarya</taxon>
        <taxon>Ascomycota</taxon>
        <taxon>Pezizomycotina</taxon>
        <taxon>Lecanoromycetes</taxon>
        <taxon>OSLEUM clade</taxon>
        <taxon>Lecanoromycetidae</taxon>
        <taxon>Caliciales</taxon>
        <taxon>Physciaceae</taxon>
        <taxon>Heterodermia</taxon>
    </lineage>
</organism>
<feature type="compositionally biased region" description="Acidic residues" evidence="1">
    <location>
        <begin position="185"/>
        <end position="195"/>
    </location>
</feature>
<feature type="region of interest" description="Disordered" evidence="1">
    <location>
        <begin position="161"/>
        <end position="206"/>
    </location>
</feature>